<keyword evidence="3" id="KW-1185">Reference proteome</keyword>
<reference evidence="2 3" key="1">
    <citation type="submission" date="2017-09" db="EMBL/GenBank/DDBJ databases">
        <title>Genome sequences of Natrinema ejinorence JCM 13890T.</title>
        <authorList>
            <person name="Roh S.W."/>
            <person name="Kim Y.B."/>
            <person name="Kim J.Y."/>
        </authorList>
    </citation>
    <scope>NUCLEOTIDE SEQUENCE [LARGE SCALE GENOMIC DNA]</scope>
    <source>
        <strain evidence="2 3">JCM 13890</strain>
    </source>
</reference>
<feature type="domain" description="Cupin type-2" evidence="1">
    <location>
        <begin position="37"/>
        <end position="100"/>
    </location>
</feature>
<dbReference type="InterPro" id="IPR013096">
    <property type="entry name" value="Cupin_2"/>
</dbReference>
<dbReference type="InterPro" id="IPR014710">
    <property type="entry name" value="RmlC-like_jellyroll"/>
</dbReference>
<organism evidence="2 3">
    <name type="scientific">Natrinema ejinorense</name>
    <dbReference type="NCBI Taxonomy" id="373386"/>
    <lineage>
        <taxon>Archaea</taxon>
        <taxon>Methanobacteriati</taxon>
        <taxon>Methanobacteriota</taxon>
        <taxon>Stenosarchaea group</taxon>
        <taxon>Halobacteria</taxon>
        <taxon>Halobacteriales</taxon>
        <taxon>Natrialbaceae</taxon>
        <taxon>Natrinema</taxon>
    </lineage>
</organism>
<dbReference type="SUPFAM" id="SSF51182">
    <property type="entry name" value="RmlC-like cupins"/>
    <property type="match status" value="1"/>
</dbReference>
<sequence length="122" mass="13630">MGYTVIDATAVEPRDGLSGDHYYLDDAVDLDRLSVQLVEADPGESFAPYHSHRESEEVFYVLDGHLHVETPDEEYVVAGGEWFAVEPGHPLRPFNPADAEGTVRALLLNAKLDDFDPYEPDR</sequence>
<protein>
    <submittedName>
        <fullName evidence="2">Cupin</fullName>
    </submittedName>
</protein>
<gene>
    <name evidence="2" type="ORF">CP557_08590</name>
</gene>
<dbReference type="RefSeq" id="WP_097379514.1">
    <property type="nucleotide sequence ID" value="NZ_NXNI01000001.1"/>
</dbReference>
<comment type="caution">
    <text evidence="2">The sequence shown here is derived from an EMBL/GenBank/DDBJ whole genome shotgun (WGS) entry which is preliminary data.</text>
</comment>
<dbReference type="InterPro" id="IPR011051">
    <property type="entry name" value="RmlC_Cupin_sf"/>
</dbReference>
<evidence type="ECO:0000313" key="2">
    <source>
        <dbReference type="EMBL" id="PCR90563.1"/>
    </source>
</evidence>
<dbReference type="Gene3D" id="2.60.120.10">
    <property type="entry name" value="Jelly Rolls"/>
    <property type="match status" value="1"/>
</dbReference>
<dbReference type="EMBL" id="NXNI01000001">
    <property type="protein sequence ID" value="PCR90563.1"/>
    <property type="molecule type" value="Genomic_DNA"/>
</dbReference>
<dbReference type="AlphaFoldDB" id="A0A2A5QUV4"/>
<name>A0A2A5QUV4_9EURY</name>
<evidence type="ECO:0000259" key="1">
    <source>
        <dbReference type="Pfam" id="PF07883"/>
    </source>
</evidence>
<dbReference type="Proteomes" id="UP000219689">
    <property type="component" value="Unassembled WGS sequence"/>
</dbReference>
<evidence type="ECO:0000313" key="3">
    <source>
        <dbReference type="Proteomes" id="UP000219689"/>
    </source>
</evidence>
<dbReference type="OrthoDB" id="192542at2157"/>
<accession>A0A2A5QUV4</accession>
<dbReference type="Pfam" id="PF07883">
    <property type="entry name" value="Cupin_2"/>
    <property type="match status" value="1"/>
</dbReference>
<proteinExistence type="predicted"/>